<reference evidence="1" key="2">
    <citation type="submission" date="2023-03" db="EMBL/GenBank/DDBJ databases">
        <authorList>
            <person name="Inwood S.N."/>
            <person name="Skelly J.G."/>
            <person name="Guhlin J."/>
            <person name="Harrop T.W.R."/>
            <person name="Goldson S.G."/>
            <person name="Dearden P.K."/>
        </authorList>
    </citation>
    <scope>NUCLEOTIDE SEQUENCE</scope>
    <source>
        <strain evidence="1">Irish</strain>
        <tissue evidence="1">Whole body</tissue>
    </source>
</reference>
<comment type="caution">
    <text evidence="1">The sequence shown here is derived from an EMBL/GenBank/DDBJ whole genome shotgun (WGS) entry which is preliminary data.</text>
</comment>
<dbReference type="Proteomes" id="UP001168990">
    <property type="component" value="Unassembled WGS sequence"/>
</dbReference>
<organism evidence="1 2">
    <name type="scientific">Microctonus aethiopoides</name>
    <dbReference type="NCBI Taxonomy" id="144406"/>
    <lineage>
        <taxon>Eukaryota</taxon>
        <taxon>Metazoa</taxon>
        <taxon>Ecdysozoa</taxon>
        <taxon>Arthropoda</taxon>
        <taxon>Hexapoda</taxon>
        <taxon>Insecta</taxon>
        <taxon>Pterygota</taxon>
        <taxon>Neoptera</taxon>
        <taxon>Endopterygota</taxon>
        <taxon>Hymenoptera</taxon>
        <taxon>Apocrita</taxon>
        <taxon>Ichneumonoidea</taxon>
        <taxon>Braconidae</taxon>
        <taxon>Euphorinae</taxon>
        <taxon>Microctonus</taxon>
    </lineage>
</organism>
<accession>A0AA39FR51</accession>
<evidence type="ECO:0000313" key="1">
    <source>
        <dbReference type="EMBL" id="KAK0174168.1"/>
    </source>
</evidence>
<keyword evidence="2" id="KW-1185">Reference proteome</keyword>
<evidence type="ECO:0000313" key="2">
    <source>
        <dbReference type="Proteomes" id="UP001168990"/>
    </source>
</evidence>
<protein>
    <submittedName>
        <fullName evidence="1">Uncharacterized protein</fullName>
    </submittedName>
</protein>
<proteinExistence type="predicted"/>
<name>A0AA39FR51_9HYME</name>
<sequence length="80" mass="9416">MSQPEIKVSFRCDDRIAGDEVGRIQRVYIHKNGHESNYNDGVDDENKEDKRLMRQQRPKHWYGTDEAIARQDSKIYCSST</sequence>
<feature type="non-terminal residue" evidence="1">
    <location>
        <position position="1"/>
    </location>
</feature>
<reference evidence="1" key="1">
    <citation type="journal article" date="2023" name="bioRxiv">
        <title>Scaffold-level genome assemblies of two parasitoid biocontrol wasps reveal the parthenogenesis mechanism and an associated novel virus.</title>
        <authorList>
            <person name="Inwood S."/>
            <person name="Skelly J."/>
            <person name="Guhlin J."/>
            <person name="Harrop T."/>
            <person name="Goldson S."/>
            <person name="Dearden P."/>
        </authorList>
    </citation>
    <scope>NUCLEOTIDE SEQUENCE</scope>
    <source>
        <strain evidence="1">Irish</strain>
        <tissue evidence="1">Whole body</tissue>
    </source>
</reference>
<gene>
    <name evidence="1" type="ORF">PV328_007277</name>
</gene>
<dbReference type="AlphaFoldDB" id="A0AA39FR51"/>
<dbReference type="EMBL" id="JAQQBS010000002">
    <property type="protein sequence ID" value="KAK0174168.1"/>
    <property type="molecule type" value="Genomic_DNA"/>
</dbReference>